<proteinExistence type="predicted"/>
<dbReference type="EMBL" id="JAVDQT010000001">
    <property type="protein sequence ID" value="MDR6431052.1"/>
    <property type="molecule type" value="Genomic_DNA"/>
</dbReference>
<name>A0ABU1M5F5_9HYPH</name>
<keyword evidence="1" id="KW-0812">Transmembrane</keyword>
<comment type="caution">
    <text evidence="2">The sequence shown here is derived from an EMBL/GenBank/DDBJ whole genome shotgun (WGS) entry which is preliminary data.</text>
</comment>
<keyword evidence="1" id="KW-1133">Transmembrane helix</keyword>
<keyword evidence="3" id="KW-1185">Reference proteome</keyword>
<keyword evidence="1" id="KW-0472">Membrane</keyword>
<feature type="transmembrane region" description="Helical" evidence="1">
    <location>
        <begin position="38"/>
        <end position="71"/>
    </location>
</feature>
<dbReference type="RefSeq" id="WP_310010247.1">
    <property type="nucleotide sequence ID" value="NZ_JAVDQT010000001.1"/>
</dbReference>
<protein>
    <recommendedName>
        <fullName evidence="4">DUF202 domain-containing protein</fullName>
    </recommendedName>
</protein>
<evidence type="ECO:0008006" key="4">
    <source>
        <dbReference type="Google" id="ProtNLM"/>
    </source>
</evidence>
<gene>
    <name evidence="2" type="ORF">J2782_000757</name>
</gene>
<evidence type="ECO:0000256" key="1">
    <source>
        <dbReference type="SAM" id="Phobius"/>
    </source>
</evidence>
<evidence type="ECO:0000313" key="3">
    <source>
        <dbReference type="Proteomes" id="UP001184614"/>
    </source>
</evidence>
<organism evidence="2 3">
    <name type="scientific">Brucella pseudogrignonensis</name>
    <dbReference type="NCBI Taxonomy" id="419475"/>
    <lineage>
        <taxon>Bacteria</taxon>
        <taxon>Pseudomonadati</taxon>
        <taxon>Pseudomonadota</taxon>
        <taxon>Alphaproteobacteria</taxon>
        <taxon>Hyphomicrobiales</taxon>
        <taxon>Brucellaceae</taxon>
        <taxon>Brucella/Ochrobactrum group</taxon>
        <taxon>Brucella</taxon>
    </lineage>
</organism>
<reference evidence="2 3" key="1">
    <citation type="submission" date="2023-07" db="EMBL/GenBank/DDBJ databases">
        <title>Sorghum-associated microbial communities from plants grown in Nebraska, USA.</title>
        <authorList>
            <person name="Schachtman D."/>
        </authorList>
    </citation>
    <scope>NUCLEOTIDE SEQUENCE [LARGE SCALE GENOMIC DNA]</scope>
    <source>
        <strain evidence="2 3">DS1730</strain>
    </source>
</reference>
<sequence length="93" mass="10104">MLRSGNEGGGNKTAETKPQIIILHETVLQSWLRDASTFALFLGLIGIGLLLQSVALQWVGAIIGMLCLATIKISKRLSFDGARKYIDEMEASL</sequence>
<evidence type="ECO:0000313" key="2">
    <source>
        <dbReference type="EMBL" id="MDR6431052.1"/>
    </source>
</evidence>
<accession>A0ABU1M5F5</accession>
<dbReference type="Proteomes" id="UP001184614">
    <property type="component" value="Unassembled WGS sequence"/>
</dbReference>